<dbReference type="AlphaFoldDB" id="A0A9Q1LQT4"/>
<sequence>MKKAFGDAYYDADDMDPDFESDEDELEKPDFDKEDELLGVPKGWDNSDEPRDGFLSTRENFLKAIENEGDNKGSEDDDGVDEEGKRKKKRKRSNTVMKEVREELMEEYYKLDYEDTIGDLKTRFKYRPVKAKRFGLAPEEMLMMEDKELNQYVSLKKIAPYREKEWKVPRIKTYQLKKKPKGGVSHVPKKDKKPKFDNKEKIEGETDDRKRKQEEPNGDTSKQSRKRKKQAENISTSRLKAYSANPSESNRKKKLQPLNGSSFVLQVVGHGDQ</sequence>
<dbReference type="PANTHER" id="PTHR14490:SF5">
    <property type="entry name" value="PROTEIN KRI1 HOMOLOG"/>
    <property type="match status" value="1"/>
</dbReference>
<feature type="compositionally biased region" description="Polar residues" evidence="2">
    <location>
        <begin position="232"/>
        <end position="248"/>
    </location>
</feature>
<reference evidence="5" key="1">
    <citation type="journal article" date="2023" name="Proc. Natl. Acad. Sci. U.S.A.">
        <title>Genomic and structural basis for evolution of tropane alkaloid biosynthesis.</title>
        <authorList>
            <person name="Wanga Y.-J."/>
            <person name="Taina T."/>
            <person name="Yua J.-Y."/>
            <person name="Lia J."/>
            <person name="Xua B."/>
            <person name="Chenc J."/>
            <person name="D'Auriad J.C."/>
            <person name="Huanga J.-P."/>
            <person name="Huanga S.-X."/>
        </authorList>
    </citation>
    <scope>NUCLEOTIDE SEQUENCE [LARGE SCALE GENOMIC DNA]</scope>
    <source>
        <strain evidence="5">cv. KIB-2019</strain>
    </source>
</reference>
<accession>A0A9Q1LQT4</accession>
<keyword evidence="5" id="KW-1185">Reference proteome</keyword>
<proteinExistence type="inferred from homology"/>
<feature type="region of interest" description="Disordered" evidence="2">
    <location>
        <begin position="1"/>
        <end position="94"/>
    </location>
</feature>
<dbReference type="PANTHER" id="PTHR14490">
    <property type="entry name" value="ZINC FINGER, ZZ TYPE"/>
    <property type="match status" value="1"/>
</dbReference>
<dbReference type="GO" id="GO:0005730">
    <property type="term" value="C:nucleolus"/>
    <property type="evidence" value="ECO:0007669"/>
    <property type="project" value="TreeGrafter"/>
</dbReference>
<dbReference type="EMBL" id="JAJAGQ010000015">
    <property type="protein sequence ID" value="KAJ8541694.1"/>
    <property type="molecule type" value="Genomic_DNA"/>
</dbReference>
<dbReference type="GO" id="GO:0030686">
    <property type="term" value="C:90S preribosome"/>
    <property type="evidence" value="ECO:0007669"/>
    <property type="project" value="TreeGrafter"/>
</dbReference>
<evidence type="ECO:0000256" key="2">
    <source>
        <dbReference type="SAM" id="MobiDB-lite"/>
    </source>
</evidence>
<organism evidence="4 5">
    <name type="scientific">Anisodus acutangulus</name>
    <dbReference type="NCBI Taxonomy" id="402998"/>
    <lineage>
        <taxon>Eukaryota</taxon>
        <taxon>Viridiplantae</taxon>
        <taxon>Streptophyta</taxon>
        <taxon>Embryophyta</taxon>
        <taxon>Tracheophyta</taxon>
        <taxon>Spermatophyta</taxon>
        <taxon>Magnoliopsida</taxon>
        <taxon>eudicotyledons</taxon>
        <taxon>Gunneridae</taxon>
        <taxon>Pentapetalae</taxon>
        <taxon>asterids</taxon>
        <taxon>lamiids</taxon>
        <taxon>Solanales</taxon>
        <taxon>Solanaceae</taxon>
        <taxon>Solanoideae</taxon>
        <taxon>Hyoscyameae</taxon>
        <taxon>Anisodus</taxon>
    </lineage>
</organism>
<comment type="similarity">
    <text evidence="1">Belongs to the KRI1 family.</text>
</comment>
<protein>
    <recommendedName>
        <fullName evidence="3">Kri1-like C-terminal domain-containing protein</fullName>
    </recommendedName>
</protein>
<evidence type="ECO:0000259" key="3">
    <source>
        <dbReference type="Pfam" id="PF12936"/>
    </source>
</evidence>
<evidence type="ECO:0000313" key="4">
    <source>
        <dbReference type="EMBL" id="KAJ8541694.1"/>
    </source>
</evidence>
<feature type="compositionally biased region" description="Acidic residues" evidence="2">
    <location>
        <begin position="10"/>
        <end position="37"/>
    </location>
</feature>
<feature type="compositionally biased region" description="Basic and acidic residues" evidence="2">
    <location>
        <begin position="194"/>
        <end position="215"/>
    </location>
</feature>
<dbReference type="OrthoDB" id="10252032at2759"/>
<evidence type="ECO:0000256" key="1">
    <source>
        <dbReference type="ARBA" id="ARBA00007473"/>
    </source>
</evidence>
<dbReference type="InterPro" id="IPR024626">
    <property type="entry name" value="Kri1-like_C"/>
</dbReference>
<name>A0A9Q1LQT4_9SOLA</name>
<feature type="domain" description="Kri1-like C-terminal" evidence="3">
    <location>
        <begin position="102"/>
        <end position="179"/>
    </location>
</feature>
<dbReference type="InterPro" id="IPR018034">
    <property type="entry name" value="Kri1"/>
</dbReference>
<dbReference type="Proteomes" id="UP001152561">
    <property type="component" value="Unassembled WGS sequence"/>
</dbReference>
<gene>
    <name evidence="4" type="ORF">K7X08_002510</name>
</gene>
<dbReference type="Pfam" id="PF12936">
    <property type="entry name" value="Kri1_C"/>
    <property type="match status" value="1"/>
</dbReference>
<evidence type="ECO:0000313" key="5">
    <source>
        <dbReference type="Proteomes" id="UP001152561"/>
    </source>
</evidence>
<feature type="compositionally biased region" description="Basic and acidic residues" evidence="2">
    <location>
        <begin position="65"/>
        <end position="74"/>
    </location>
</feature>
<feature type="compositionally biased region" description="Basic residues" evidence="2">
    <location>
        <begin position="175"/>
        <end position="193"/>
    </location>
</feature>
<feature type="region of interest" description="Disordered" evidence="2">
    <location>
        <begin position="169"/>
        <end position="273"/>
    </location>
</feature>
<dbReference type="GO" id="GO:0000447">
    <property type="term" value="P:endonucleolytic cleavage in ITS1 to separate SSU-rRNA from 5.8S rRNA and LSU-rRNA from tricistronic rRNA transcript (SSU-rRNA, 5.8S rRNA, LSU-rRNA)"/>
    <property type="evidence" value="ECO:0007669"/>
    <property type="project" value="TreeGrafter"/>
</dbReference>
<comment type="caution">
    <text evidence="4">The sequence shown here is derived from an EMBL/GenBank/DDBJ whole genome shotgun (WGS) entry which is preliminary data.</text>
</comment>